<dbReference type="RefSeq" id="WP_182023313.1">
    <property type="nucleotide sequence ID" value="NZ_JACGAM010000007.1"/>
</dbReference>
<proteinExistence type="predicted"/>
<protein>
    <submittedName>
        <fullName evidence="1">Uncharacterized protein</fullName>
    </submittedName>
</protein>
<organism evidence="1 2">
    <name type="scientific">Aerococcus urinaeequi</name>
    <dbReference type="NCBI Taxonomy" id="51665"/>
    <lineage>
        <taxon>Bacteria</taxon>
        <taxon>Bacillati</taxon>
        <taxon>Bacillota</taxon>
        <taxon>Bacilli</taxon>
        <taxon>Lactobacillales</taxon>
        <taxon>Aerococcaceae</taxon>
        <taxon>Aerococcus</taxon>
    </lineage>
</organism>
<gene>
    <name evidence="1" type="ORF">H3232_05010</name>
</gene>
<keyword evidence="2" id="KW-1185">Reference proteome</keyword>
<reference evidence="1 2" key="1">
    <citation type="submission" date="2020-07" db="EMBL/GenBank/DDBJ databases">
        <title>Draft Genome Sequences of Lactobacillales Isolated from the International Space Station.</title>
        <authorList>
            <person name="Bharadwaj A.R."/>
            <person name="Singh N.K."/>
            <person name="Wood J.M."/>
            <person name="Debieu M."/>
            <person name="O'Hara N.B."/>
            <person name="Karouia F."/>
            <person name="Mason C.E."/>
            <person name="Venkateswaran K."/>
        </authorList>
    </citation>
    <scope>NUCLEOTIDE SEQUENCE [LARGE SCALE GENOMIC DNA]</scope>
    <source>
        <strain evidence="1 2">151250015-1-258-55</strain>
    </source>
</reference>
<accession>A0ABR5ZXY0</accession>
<evidence type="ECO:0000313" key="2">
    <source>
        <dbReference type="Proteomes" id="UP000540056"/>
    </source>
</evidence>
<sequence length="152" mass="18041">MNLQEELKALKERIAELEEQEKDEQELPQYDYEYWYVDFDGSVFSTFYDNNHYIDRYHQEIGNIFKTKKQAEFAVEKLKVEAELQKFSRPFESMEGNFCMVFDTSDGSIDFWSMSYSKVQGTIYFESTVMANEAINAIGEDRIKKYIFGVED</sequence>
<evidence type="ECO:0000313" key="1">
    <source>
        <dbReference type="EMBL" id="MBA5746564.1"/>
    </source>
</evidence>
<comment type="caution">
    <text evidence="1">The sequence shown here is derived from an EMBL/GenBank/DDBJ whole genome shotgun (WGS) entry which is preliminary data.</text>
</comment>
<name>A0ABR5ZXY0_9LACT</name>
<dbReference type="EMBL" id="JACGAN010000007">
    <property type="protein sequence ID" value="MBA5746564.1"/>
    <property type="molecule type" value="Genomic_DNA"/>
</dbReference>
<dbReference type="Proteomes" id="UP000540056">
    <property type="component" value="Unassembled WGS sequence"/>
</dbReference>